<sequence>MPLQAVRVTHVDARNRRRRLHVIAVNVRAAIDQVLALYGDARSLSARRLVGPYDRKHP</sequence>
<evidence type="ECO:0000313" key="2">
    <source>
        <dbReference type="Proteomes" id="UP000255265"/>
    </source>
</evidence>
<dbReference type="EMBL" id="QQAV01000004">
    <property type="protein sequence ID" value="RDI25195.1"/>
    <property type="molecule type" value="Genomic_DNA"/>
</dbReference>
<proteinExistence type="predicted"/>
<dbReference type="Proteomes" id="UP000255265">
    <property type="component" value="Unassembled WGS sequence"/>
</dbReference>
<reference evidence="1 2" key="1">
    <citation type="submission" date="2018-07" db="EMBL/GenBank/DDBJ databases">
        <title>Genomic Encyclopedia of Type Strains, Phase IV (KMG-IV): sequencing the most valuable type-strain genomes for metagenomic binning, comparative biology and taxonomic classification.</title>
        <authorList>
            <person name="Goeker M."/>
        </authorList>
    </citation>
    <scope>NUCLEOTIDE SEQUENCE [LARGE SCALE GENOMIC DNA]</scope>
    <source>
        <strain evidence="1 2">DSM 21352</strain>
    </source>
</reference>
<evidence type="ECO:0000313" key="1">
    <source>
        <dbReference type="EMBL" id="RDI25195.1"/>
    </source>
</evidence>
<comment type="caution">
    <text evidence="1">The sequence shown here is derived from an EMBL/GenBank/DDBJ whole genome shotgun (WGS) entry which is preliminary data.</text>
</comment>
<dbReference type="RefSeq" id="WP_211322584.1">
    <property type="nucleotide sequence ID" value="NZ_QQAV01000004.1"/>
</dbReference>
<keyword evidence="2" id="KW-1185">Reference proteome</keyword>
<name>A0A370FGL8_9BURK</name>
<protein>
    <submittedName>
        <fullName evidence="1">Uncharacterized protein</fullName>
    </submittedName>
</protein>
<dbReference type="AlphaFoldDB" id="A0A370FGL8"/>
<organism evidence="1 2">
    <name type="scientific">Pseudacidovorax intermedius</name>
    <dbReference type="NCBI Taxonomy" id="433924"/>
    <lineage>
        <taxon>Bacteria</taxon>
        <taxon>Pseudomonadati</taxon>
        <taxon>Pseudomonadota</taxon>
        <taxon>Betaproteobacteria</taxon>
        <taxon>Burkholderiales</taxon>
        <taxon>Comamonadaceae</taxon>
        <taxon>Pseudacidovorax</taxon>
    </lineage>
</organism>
<gene>
    <name evidence="1" type="ORF">DFR41_104252</name>
</gene>
<accession>A0A370FGL8</accession>